<dbReference type="GO" id="GO:0046872">
    <property type="term" value="F:metal ion binding"/>
    <property type="evidence" value="ECO:0007669"/>
    <property type="project" value="UniProtKB-KW"/>
</dbReference>
<dbReference type="Proteomes" id="UP001501920">
    <property type="component" value="Chromosome 27"/>
</dbReference>
<keyword evidence="1 4" id="KW-0479">Metal-binding</keyword>
<reference evidence="6" key="2">
    <citation type="submission" date="2025-08" db="UniProtKB">
        <authorList>
            <consortium name="Ensembl"/>
        </authorList>
    </citation>
    <scope>IDENTIFICATION</scope>
</reference>
<dbReference type="PANTHER" id="PTHR22748">
    <property type="entry name" value="AP ENDONUCLEASE"/>
    <property type="match status" value="1"/>
</dbReference>
<organism evidence="6 7">
    <name type="scientific">Pygocentrus nattereri</name>
    <name type="common">Red-bellied piranha</name>
    <dbReference type="NCBI Taxonomy" id="42514"/>
    <lineage>
        <taxon>Eukaryota</taxon>
        <taxon>Metazoa</taxon>
        <taxon>Chordata</taxon>
        <taxon>Craniata</taxon>
        <taxon>Vertebrata</taxon>
        <taxon>Euteleostomi</taxon>
        <taxon>Actinopterygii</taxon>
        <taxon>Neopterygii</taxon>
        <taxon>Teleostei</taxon>
        <taxon>Ostariophysi</taxon>
        <taxon>Characiformes</taxon>
        <taxon>Characoidei</taxon>
        <taxon>Pygocentrus</taxon>
    </lineage>
</organism>
<proteinExistence type="predicted"/>
<feature type="site" description="Transition state stabilizer" evidence="5">
    <location>
        <position position="75"/>
    </location>
</feature>
<dbReference type="InterPro" id="IPR036691">
    <property type="entry name" value="Endo/exonu/phosph_ase_sf"/>
</dbReference>
<feature type="site" description="Important for catalytic activity" evidence="5">
    <location>
        <position position="133"/>
    </location>
</feature>
<evidence type="ECO:0008006" key="8">
    <source>
        <dbReference type="Google" id="ProtNLM"/>
    </source>
</evidence>
<dbReference type="SUPFAM" id="SSF56219">
    <property type="entry name" value="DNase I-like"/>
    <property type="match status" value="1"/>
</dbReference>
<dbReference type="GO" id="GO:0008311">
    <property type="term" value="F:double-stranded DNA 3'-5' DNA exonuclease activity"/>
    <property type="evidence" value="ECO:0007669"/>
    <property type="project" value="TreeGrafter"/>
</dbReference>
<dbReference type="GO" id="GO:0006284">
    <property type="term" value="P:base-excision repair"/>
    <property type="evidence" value="ECO:0007669"/>
    <property type="project" value="TreeGrafter"/>
</dbReference>
<keyword evidence="7" id="KW-1185">Reference proteome</keyword>
<dbReference type="AlphaFoldDB" id="A0AAR2LN82"/>
<keyword evidence="3 4" id="KW-0460">Magnesium</keyword>
<evidence type="ECO:0000313" key="7">
    <source>
        <dbReference type="Proteomes" id="UP001501920"/>
    </source>
</evidence>
<dbReference type="GO" id="GO:0003906">
    <property type="term" value="F:DNA-(apurinic or apyrimidinic site) endonuclease activity"/>
    <property type="evidence" value="ECO:0007669"/>
    <property type="project" value="TreeGrafter"/>
</dbReference>
<feature type="binding site" evidence="4">
    <location>
        <position position="73"/>
    </location>
    <ligand>
        <name>Mg(2+)</name>
        <dbReference type="ChEBI" id="CHEBI:18420"/>
        <label>1</label>
    </ligand>
</feature>
<evidence type="ECO:0000256" key="5">
    <source>
        <dbReference type="PIRSR" id="PIRSR604808-3"/>
    </source>
</evidence>
<dbReference type="PANTHER" id="PTHR22748:SF26">
    <property type="entry name" value="ENDONUCLEASE_EXONUCLEASE_PHOSPHATASE DOMAIN-CONTAINING PROTEIN"/>
    <property type="match status" value="1"/>
</dbReference>
<keyword evidence="4" id="KW-0464">Manganese</keyword>
<dbReference type="GeneTree" id="ENSGT01120000277590"/>
<evidence type="ECO:0000313" key="6">
    <source>
        <dbReference type="Ensembl" id="ENSPNAP00000075801.1"/>
    </source>
</evidence>
<reference evidence="6 7" key="1">
    <citation type="submission" date="2020-10" db="EMBL/GenBank/DDBJ databases">
        <title>Pygocentrus nattereri (red-bellied piranha) genome, fPygNat1, primary haplotype.</title>
        <authorList>
            <person name="Myers G."/>
            <person name="Meyer A."/>
            <person name="Karagic N."/>
            <person name="Pippel M."/>
            <person name="Winkler S."/>
            <person name="Tracey A."/>
            <person name="Wood J."/>
            <person name="Formenti G."/>
            <person name="Howe K."/>
            <person name="Fedrigo O."/>
            <person name="Jarvis E.D."/>
        </authorList>
    </citation>
    <scope>NUCLEOTIDE SEQUENCE [LARGE SCALE GENOMIC DNA]</scope>
</reference>
<dbReference type="Ensembl" id="ENSPNAT00000045050.1">
    <property type="protein sequence ID" value="ENSPNAP00000075801.1"/>
    <property type="gene ID" value="ENSPNAG00000036264.1"/>
</dbReference>
<evidence type="ECO:0000256" key="1">
    <source>
        <dbReference type="ARBA" id="ARBA00022723"/>
    </source>
</evidence>
<evidence type="ECO:0000256" key="3">
    <source>
        <dbReference type="ARBA" id="ARBA00022842"/>
    </source>
</evidence>
<evidence type="ECO:0000256" key="4">
    <source>
        <dbReference type="PIRSR" id="PIRSR604808-2"/>
    </source>
</evidence>
<dbReference type="InterPro" id="IPR004808">
    <property type="entry name" value="AP_endonuc_1"/>
</dbReference>
<protein>
    <recommendedName>
        <fullName evidence="8">Endonuclease/exonuclease/phosphatase domain-containing protein</fullName>
    </recommendedName>
</protein>
<feature type="binding site" evidence="4">
    <location>
        <position position="75"/>
    </location>
    <ligand>
        <name>Mg(2+)</name>
        <dbReference type="ChEBI" id="CHEBI:18420"/>
        <label>1</label>
    </ligand>
</feature>
<sequence>EWAILIHKKLPFIFKEQITDCEGRYVLVRGLLYGQEFSLLNIYVPNEDCPKFMTDKITLFSQYTSDFGIIPGDFNCCMDSNLDKSSMLTPNIDRTLSVATREAGLVDVWKEFNPTSKDYTFYSARHKTYSRLDFFLLP</sequence>
<evidence type="ECO:0000256" key="2">
    <source>
        <dbReference type="ARBA" id="ARBA00022801"/>
    </source>
</evidence>
<dbReference type="Gene3D" id="3.60.10.10">
    <property type="entry name" value="Endonuclease/exonuclease/phosphatase"/>
    <property type="match status" value="1"/>
</dbReference>
<keyword evidence="2" id="KW-0378">Hydrolase</keyword>
<name>A0AAR2LN82_PYGNA</name>
<comment type="cofactor">
    <cofactor evidence="4">
        <name>Mg(2+)</name>
        <dbReference type="ChEBI" id="CHEBI:18420"/>
    </cofactor>
    <cofactor evidence="4">
        <name>Mn(2+)</name>
        <dbReference type="ChEBI" id="CHEBI:29035"/>
    </cofactor>
    <text evidence="4">Probably binds two magnesium or manganese ions per subunit.</text>
</comment>
<dbReference type="GO" id="GO:0005634">
    <property type="term" value="C:nucleus"/>
    <property type="evidence" value="ECO:0007669"/>
    <property type="project" value="TreeGrafter"/>
</dbReference>
<accession>A0AAR2LN82</accession>
<reference evidence="6" key="3">
    <citation type="submission" date="2025-09" db="UniProtKB">
        <authorList>
            <consortium name="Ensembl"/>
        </authorList>
    </citation>
    <scope>IDENTIFICATION</scope>
</reference>
<dbReference type="GO" id="GO:0008081">
    <property type="term" value="F:phosphoric diester hydrolase activity"/>
    <property type="evidence" value="ECO:0007669"/>
    <property type="project" value="TreeGrafter"/>
</dbReference>